<reference evidence="1 2" key="1">
    <citation type="journal article" date="2020" name="Phytopathology">
        <title>Genome Sequence Resources of Colletotrichum truncatum, C. plurivorum, C. musicola, and C. sojae: Four Species Pathogenic to Soybean (Glycine max).</title>
        <authorList>
            <person name="Rogerio F."/>
            <person name="Boufleur T.R."/>
            <person name="Ciampi-Guillardi M."/>
            <person name="Sukno S.A."/>
            <person name="Thon M.R."/>
            <person name="Massola Junior N.S."/>
            <person name="Baroncelli R."/>
        </authorList>
    </citation>
    <scope>NUCLEOTIDE SEQUENCE [LARGE SCALE GENOMIC DNA]</scope>
    <source>
        <strain evidence="1 2">CMES1059</strain>
    </source>
</reference>
<dbReference type="EMBL" id="VUJX02000006">
    <property type="protein sequence ID" value="KAL0935220.1"/>
    <property type="molecule type" value="Genomic_DNA"/>
</dbReference>
<name>A0ACC3YTI0_COLTU</name>
<accession>A0ACC3YTI0</accession>
<comment type="caution">
    <text evidence="1">The sequence shown here is derived from an EMBL/GenBank/DDBJ whole genome shotgun (WGS) entry which is preliminary data.</text>
</comment>
<gene>
    <name evidence="1" type="ORF">CTRU02_209812</name>
</gene>
<evidence type="ECO:0000313" key="1">
    <source>
        <dbReference type="EMBL" id="KAL0935220.1"/>
    </source>
</evidence>
<keyword evidence="2" id="KW-1185">Reference proteome</keyword>
<proteinExistence type="predicted"/>
<dbReference type="Proteomes" id="UP000805649">
    <property type="component" value="Unassembled WGS sequence"/>
</dbReference>
<protein>
    <submittedName>
        <fullName evidence="1">Uncharacterized protein</fullName>
    </submittedName>
</protein>
<organism evidence="1 2">
    <name type="scientific">Colletotrichum truncatum</name>
    <name type="common">Anthracnose fungus</name>
    <name type="synonym">Colletotrichum capsici</name>
    <dbReference type="NCBI Taxonomy" id="5467"/>
    <lineage>
        <taxon>Eukaryota</taxon>
        <taxon>Fungi</taxon>
        <taxon>Dikarya</taxon>
        <taxon>Ascomycota</taxon>
        <taxon>Pezizomycotina</taxon>
        <taxon>Sordariomycetes</taxon>
        <taxon>Hypocreomycetidae</taxon>
        <taxon>Glomerellales</taxon>
        <taxon>Glomerellaceae</taxon>
        <taxon>Colletotrichum</taxon>
        <taxon>Colletotrichum truncatum species complex</taxon>
    </lineage>
</organism>
<sequence length="971" mass="105666">MGSSRDSSQSYNMSPSIHTLFNEHSIPRGLTRIPKDQQKLLDRPDSWSKGNRHETVNVPARVLEDVKNLHTAHTLPPPAQKQQDPVSSGLSQPEPTRPAAVDSLSGEDDDKSDASSGPGTPLGSWSQSPEPALRPPRQDPSSSPSIKSQVEIESQIPALSAEADLPSSPPQGLSSPIVPAIERFSPSKMLPQPALKRRRIESFPSSSAGPDDELETSIPSALVQATSPINRVAAHLMAATEAATSPPCGQGSIIPSTYNDTRSQAKPSTPKEKRKFKAISWSPEQSTRGLTSDTTLVQLPTIPFSQPEENVLPASSGPLIDSTFKAADADSSLQTPHIIYDSPGMTRTLRKDQQVKSNLCSEPGPPGSASDSDVNNKVTAGGTTNLHAAKPMVNLGEPSLLKEEKYKQVIVKYLDNTWGAEESQWLPTAMQHHRSLLSRSSLEVLRNLTMMAINGGIKLARLWSEPDGPLYHAASKQAKGKLSFPEDLNHESFDFFQAETLRLAKQNRKGAVDATAPLPPHVTHTTASDQSYAAAAGTGEGSLSIQTAQSHLSRPKTVEQFPQDPLEAFRNAYPSFSGSAKDFVDACVVIEGLRRRHALPKWLYDDFVRAYVEGYIPYMARTDSGNDERPLSTIQWYVDAVDRPVFQEGIITAESLNQVFRIYPNEYNSAKKTISQKLSPSPTVEKKAATPLADVPMEDIQTPPVTLNSGPVPGHLAKFPLDTTIMSVHQLNSPLRRPSKDMPNTLGSKQVDIDEQPENILAEQPTQNNINDKKGKQRMTSEDIQCSQGVLASAPIIQDQPPTTPRDNDAVFISSTRRPQQTHSRANGLENDVKHERRTSSGSLAQPASPKLTPVKPINGTMSRDSRIGSVLETPIPASTAAATPSRSNTTSTPEKTAVRRTLPASFDWGPRSRAPPSSPARSTLSVSTQDNRVKKAKRTPQESARRLEEYRQKIMKLNKEGRLHQQGGGS</sequence>
<evidence type="ECO:0000313" key="2">
    <source>
        <dbReference type="Proteomes" id="UP000805649"/>
    </source>
</evidence>